<proteinExistence type="predicted"/>
<evidence type="ECO:0000313" key="3">
    <source>
        <dbReference type="Proteomes" id="UP001055712"/>
    </source>
</evidence>
<organism evidence="2 3">
    <name type="scientific">Chlorella vulgaris</name>
    <name type="common">Green alga</name>
    <dbReference type="NCBI Taxonomy" id="3077"/>
    <lineage>
        <taxon>Eukaryota</taxon>
        <taxon>Viridiplantae</taxon>
        <taxon>Chlorophyta</taxon>
        <taxon>core chlorophytes</taxon>
        <taxon>Trebouxiophyceae</taxon>
        <taxon>Chlorellales</taxon>
        <taxon>Chlorellaceae</taxon>
        <taxon>Chlorella clade</taxon>
        <taxon>Chlorella</taxon>
    </lineage>
</organism>
<evidence type="ECO:0000259" key="1">
    <source>
        <dbReference type="PROSITE" id="PS00028"/>
    </source>
</evidence>
<reference evidence="2" key="2">
    <citation type="submission" date="2020-11" db="EMBL/GenBank/DDBJ databases">
        <authorList>
            <person name="Cecchin M."/>
            <person name="Marcolungo L."/>
            <person name="Rossato M."/>
            <person name="Girolomoni L."/>
            <person name="Cosentino E."/>
            <person name="Cuine S."/>
            <person name="Li-Beisson Y."/>
            <person name="Delledonne M."/>
            <person name="Ballottari M."/>
        </authorList>
    </citation>
    <scope>NUCLEOTIDE SEQUENCE</scope>
    <source>
        <strain evidence="2">211/11P</strain>
        <tissue evidence="2">Whole cell</tissue>
    </source>
</reference>
<dbReference type="PANTHER" id="PTHR21354:SF0">
    <property type="entry name" value="ZINC FINGER PROTEIN 511"/>
    <property type="match status" value="1"/>
</dbReference>
<comment type="caution">
    <text evidence="2">The sequence shown here is derived from an EMBL/GenBank/DDBJ whole genome shotgun (WGS) entry which is preliminary data.</text>
</comment>
<keyword evidence="3" id="KW-1185">Reference proteome</keyword>
<protein>
    <recommendedName>
        <fullName evidence="1">C2H2-type domain-containing protein</fullName>
    </recommendedName>
</protein>
<dbReference type="PANTHER" id="PTHR21354">
    <property type="entry name" value="ZINC FINGER PROTEIN 511"/>
    <property type="match status" value="1"/>
</dbReference>
<sequence>MHDSFFAAQAARRMAVYLCLVEGCPRKFCTVEERKQHLADHHKFPRHFNFDRLHLRRRKAQIRPLPRGQRWPWTHAASVVVQLAAAAADAVMRHSNGCKGDSALPVVVWQRCHEAFSLLSSSFLPLCLLARLLDIEPVELYSCGG</sequence>
<dbReference type="EMBL" id="SIDB01000010">
    <property type="protein sequence ID" value="KAI3427419.1"/>
    <property type="molecule type" value="Genomic_DNA"/>
</dbReference>
<dbReference type="AlphaFoldDB" id="A0A9D4TJZ5"/>
<accession>A0A9D4TJZ5</accession>
<gene>
    <name evidence="2" type="ORF">D9Q98_010334</name>
</gene>
<dbReference type="Proteomes" id="UP001055712">
    <property type="component" value="Unassembled WGS sequence"/>
</dbReference>
<feature type="domain" description="C2H2-type" evidence="1">
    <location>
        <begin position="19"/>
        <end position="42"/>
    </location>
</feature>
<dbReference type="PROSITE" id="PS00028">
    <property type="entry name" value="ZINC_FINGER_C2H2_1"/>
    <property type="match status" value="1"/>
</dbReference>
<name>A0A9D4TJZ5_CHLVU</name>
<dbReference type="InterPro" id="IPR013087">
    <property type="entry name" value="Znf_C2H2_type"/>
</dbReference>
<reference evidence="2" key="1">
    <citation type="journal article" date="2019" name="Plant J.">
        <title>Chlorella vulgaris genome assembly and annotation reveals the molecular basis for metabolic acclimation to high light conditions.</title>
        <authorList>
            <person name="Cecchin M."/>
            <person name="Marcolungo L."/>
            <person name="Rossato M."/>
            <person name="Girolomoni L."/>
            <person name="Cosentino E."/>
            <person name="Cuine S."/>
            <person name="Li-Beisson Y."/>
            <person name="Delledonne M."/>
            <person name="Ballottari M."/>
        </authorList>
    </citation>
    <scope>NUCLEOTIDE SEQUENCE</scope>
    <source>
        <strain evidence="2">211/11P</strain>
    </source>
</reference>
<dbReference type="InterPro" id="IPR039258">
    <property type="entry name" value="ZNF511"/>
</dbReference>
<evidence type="ECO:0000313" key="2">
    <source>
        <dbReference type="EMBL" id="KAI3427419.1"/>
    </source>
</evidence>
<dbReference type="OrthoDB" id="18440at2759"/>